<dbReference type="Proteomes" id="UP000193738">
    <property type="component" value="Unassembled WGS sequence"/>
</dbReference>
<evidence type="ECO:0000259" key="5">
    <source>
        <dbReference type="PROSITE" id="PS50075"/>
    </source>
</evidence>
<evidence type="ECO:0000256" key="1">
    <source>
        <dbReference type="ARBA" id="ARBA00001957"/>
    </source>
</evidence>
<sequence length="896" mass="95927">MSTVGAGQPLASLDAADWALELQRVLAAFAADPMRRLSAVDAPGERQRTDVESIAKVARLAGPTPAGMSITAMFNLQVGRRPQTLAVTCRSSSLTYRELDEAANRLAHLLISQGSGPGCCVAILLERSVQAIVAILAVLKTGAAYVPVDPAFPRARVTFMLNDCEPIALVTTTRLRDRLTDYGVPIIDIDDPAAEMQSDGPLPTPDADQIAYIIYTSGTTGLPKGVAVTHRNVTQLLSSPGEGLRPAAGQVWTQCHSYAFDVSVWEMWGALLHGGRLVVVPEEVTRSAADFHALLLDEHVTVINQTPSAIAALSPEALPSAALMMVGEACPAEVVDRWAPGRLVVNGYGPTETTMYVAMSAPLTAGSGVPPIGSPIPGAVFFVLDDWLQEVPTGVVGELYVAGGGLAYGYWHRSGLTASRFVACPFGAVGRRMYRTGDLVHWGDDRQLRYVGRADQQVKIRGYRIECGEVSAALSQLDGVDQAVVIAREDRPGDKQLVGYVTGTAQPATIRAALAERLPGYMVPAAIMVVDALPLTVNGKLDIRALPAPDYQPGGVYRAPGTPTEEILAGIYGQILGFERVGVDDSFFDLGGNSLSAMRLVAAINSSLTVDLGVRAVFETPTVGGLAAAVGDGGTRLWARSLQLSPVETLQQGRGNPLFCFHPAGGVSWPYRSLGTYLNCPIIGIQQVEPDGQPLTGSISHLAQHYANLIQIQQPLGPYDLLGWSLGGTIAQQSAVYLQQRGLVVRTLVLLDAPTDVGPEAVAEPTEAILNHILHAVGIETTKLDTPLTYERAIALINRYTGLKSDASSAQLLDIVARNALNATHMLARHIPDVFNGDIIHFIANGDNYIEAERQRWRRFITGAITEYHIDCCHHQMLTPRALRLYGNTLTTHMKV</sequence>
<dbReference type="Gene3D" id="3.40.50.1820">
    <property type="entry name" value="alpha/beta hydrolase"/>
    <property type="match status" value="1"/>
</dbReference>
<dbReference type="SUPFAM" id="SSF56801">
    <property type="entry name" value="Acetyl-CoA synthetase-like"/>
    <property type="match status" value="1"/>
</dbReference>
<protein>
    <recommendedName>
        <fullName evidence="5">Carrier domain-containing protein</fullName>
    </recommendedName>
</protein>
<gene>
    <name evidence="6" type="ORF">AWC07_21350</name>
</gene>
<keyword evidence="3" id="KW-0596">Phosphopantetheine</keyword>
<dbReference type="NCBIfam" id="TIGR01733">
    <property type="entry name" value="AA-adenyl-dom"/>
    <property type="match status" value="1"/>
</dbReference>
<comment type="caution">
    <text evidence="6">The sequence shown here is derived from an EMBL/GenBank/DDBJ whole genome shotgun (WGS) entry which is preliminary data.</text>
</comment>
<dbReference type="PROSITE" id="PS00012">
    <property type="entry name" value="PHOSPHOPANTETHEINE"/>
    <property type="match status" value="1"/>
</dbReference>
<dbReference type="FunFam" id="3.40.50.980:FF:000001">
    <property type="entry name" value="Non-ribosomal peptide synthetase"/>
    <property type="match status" value="1"/>
</dbReference>
<proteinExistence type="inferred from homology"/>
<dbReference type="Gene3D" id="2.30.38.10">
    <property type="entry name" value="Luciferase, Domain 3"/>
    <property type="match status" value="1"/>
</dbReference>
<dbReference type="PROSITE" id="PS00455">
    <property type="entry name" value="AMP_BINDING"/>
    <property type="match status" value="1"/>
</dbReference>
<evidence type="ECO:0000256" key="3">
    <source>
        <dbReference type="ARBA" id="ARBA00022450"/>
    </source>
</evidence>
<dbReference type="GO" id="GO:0031177">
    <property type="term" value="F:phosphopantetheine binding"/>
    <property type="evidence" value="ECO:0007669"/>
    <property type="project" value="InterPro"/>
</dbReference>
<dbReference type="SMART" id="SM00823">
    <property type="entry name" value="PKS_PP"/>
    <property type="match status" value="1"/>
</dbReference>
<comment type="similarity">
    <text evidence="2">Belongs to the ATP-dependent AMP-binding enzyme family.</text>
</comment>
<dbReference type="AlphaFoldDB" id="A0A1X1W1X2"/>
<dbReference type="GO" id="GO:0005829">
    <property type="term" value="C:cytosol"/>
    <property type="evidence" value="ECO:0007669"/>
    <property type="project" value="TreeGrafter"/>
</dbReference>
<reference evidence="6 7" key="1">
    <citation type="submission" date="2016-01" db="EMBL/GenBank/DDBJ databases">
        <title>The new phylogeny of the genus Mycobacterium.</title>
        <authorList>
            <person name="Tarcisio F."/>
            <person name="Conor M."/>
            <person name="Antonella G."/>
            <person name="Elisabetta G."/>
            <person name="Giulia F.S."/>
            <person name="Sara T."/>
            <person name="Anna F."/>
            <person name="Clotilde B."/>
            <person name="Roberto B."/>
            <person name="Veronica D.S."/>
            <person name="Fabio R."/>
            <person name="Monica P."/>
            <person name="Olivier J."/>
            <person name="Enrico T."/>
            <person name="Nicola S."/>
        </authorList>
    </citation>
    <scope>NUCLEOTIDE SEQUENCE [LARGE SCALE GENOMIC DNA]</scope>
    <source>
        <strain evidence="6 7">DSM 43505</strain>
    </source>
</reference>
<dbReference type="SUPFAM" id="SSF47336">
    <property type="entry name" value="ACP-like"/>
    <property type="match status" value="1"/>
</dbReference>
<dbReference type="FunFam" id="3.40.50.12780:FF:000012">
    <property type="entry name" value="Non-ribosomal peptide synthetase"/>
    <property type="match status" value="1"/>
</dbReference>
<dbReference type="InterPro" id="IPR009081">
    <property type="entry name" value="PP-bd_ACP"/>
</dbReference>
<dbReference type="InterPro" id="IPR045851">
    <property type="entry name" value="AMP-bd_C_sf"/>
</dbReference>
<name>A0A1X1W1X2_MYCGS</name>
<dbReference type="InterPro" id="IPR020845">
    <property type="entry name" value="AMP-binding_CS"/>
</dbReference>
<feature type="domain" description="Carrier" evidence="5">
    <location>
        <begin position="559"/>
        <end position="634"/>
    </location>
</feature>
<dbReference type="PROSITE" id="PS50075">
    <property type="entry name" value="CARRIER"/>
    <property type="match status" value="1"/>
</dbReference>
<dbReference type="InterPro" id="IPR000873">
    <property type="entry name" value="AMP-dep_synth/lig_dom"/>
</dbReference>
<dbReference type="InterPro" id="IPR010071">
    <property type="entry name" value="AA_adenyl_dom"/>
</dbReference>
<evidence type="ECO:0000313" key="7">
    <source>
        <dbReference type="Proteomes" id="UP000193738"/>
    </source>
</evidence>
<dbReference type="Pfam" id="PF00501">
    <property type="entry name" value="AMP-binding"/>
    <property type="match status" value="1"/>
</dbReference>
<dbReference type="Gene3D" id="3.30.300.30">
    <property type="match status" value="1"/>
</dbReference>
<dbReference type="Pfam" id="PF00975">
    <property type="entry name" value="Thioesterase"/>
    <property type="match status" value="1"/>
</dbReference>
<comment type="cofactor">
    <cofactor evidence="1">
        <name>pantetheine 4'-phosphate</name>
        <dbReference type="ChEBI" id="CHEBI:47942"/>
    </cofactor>
</comment>
<organism evidence="6 7">
    <name type="scientific">Mycobacterium gastri</name>
    <dbReference type="NCBI Taxonomy" id="1777"/>
    <lineage>
        <taxon>Bacteria</taxon>
        <taxon>Bacillati</taxon>
        <taxon>Actinomycetota</taxon>
        <taxon>Actinomycetes</taxon>
        <taxon>Mycobacteriales</taxon>
        <taxon>Mycobacteriaceae</taxon>
        <taxon>Mycobacterium</taxon>
    </lineage>
</organism>
<dbReference type="FunFam" id="3.30.300.30:FF:000010">
    <property type="entry name" value="Enterobactin synthetase component F"/>
    <property type="match status" value="1"/>
</dbReference>
<dbReference type="PANTHER" id="PTHR45527">
    <property type="entry name" value="NONRIBOSOMAL PEPTIDE SYNTHETASE"/>
    <property type="match status" value="1"/>
</dbReference>
<dbReference type="Pfam" id="PF13193">
    <property type="entry name" value="AMP-binding_C"/>
    <property type="match status" value="1"/>
</dbReference>
<dbReference type="InterPro" id="IPR029058">
    <property type="entry name" value="AB_hydrolase_fold"/>
</dbReference>
<dbReference type="GO" id="GO:0043041">
    <property type="term" value="P:amino acid activation for nonribosomal peptide biosynthetic process"/>
    <property type="evidence" value="ECO:0007669"/>
    <property type="project" value="TreeGrafter"/>
</dbReference>
<dbReference type="InterPro" id="IPR001031">
    <property type="entry name" value="Thioesterase"/>
</dbReference>
<evidence type="ECO:0000313" key="6">
    <source>
        <dbReference type="EMBL" id="ORV80405.1"/>
    </source>
</evidence>
<dbReference type="PANTHER" id="PTHR45527:SF1">
    <property type="entry name" value="FATTY ACID SYNTHASE"/>
    <property type="match status" value="1"/>
</dbReference>
<dbReference type="Gene3D" id="3.40.50.980">
    <property type="match status" value="2"/>
</dbReference>
<accession>A0A1X1W1X2</accession>
<dbReference type="STRING" id="1777.AWC07_21350"/>
<dbReference type="InterPro" id="IPR006162">
    <property type="entry name" value="Ppantetheine_attach_site"/>
</dbReference>
<dbReference type="FunFam" id="1.10.1200.10:FF:000005">
    <property type="entry name" value="Nonribosomal peptide synthetase 1"/>
    <property type="match status" value="1"/>
</dbReference>
<keyword evidence="7" id="KW-1185">Reference proteome</keyword>
<dbReference type="InterPro" id="IPR025110">
    <property type="entry name" value="AMP-bd_C"/>
</dbReference>
<dbReference type="GO" id="GO:0044550">
    <property type="term" value="P:secondary metabolite biosynthetic process"/>
    <property type="evidence" value="ECO:0007669"/>
    <property type="project" value="UniProtKB-ARBA"/>
</dbReference>
<evidence type="ECO:0000256" key="2">
    <source>
        <dbReference type="ARBA" id="ARBA00006432"/>
    </source>
</evidence>
<dbReference type="InterPro" id="IPR036736">
    <property type="entry name" value="ACP-like_sf"/>
</dbReference>
<dbReference type="SUPFAM" id="SSF53474">
    <property type="entry name" value="alpha/beta-Hydrolases"/>
    <property type="match status" value="1"/>
</dbReference>
<evidence type="ECO:0000256" key="4">
    <source>
        <dbReference type="ARBA" id="ARBA00022553"/>
    </source>
</evidence>
<dbReference type="EMBL" id="LQOX01000004">
    <property type="protein sequence ID" value="ORV80405.1"/>
    <property type="molecule type" value="Genomic_DNA"/>
</dbReference>
<dbReference type="InterPro" id="IPR020806">
    <property type="entry name" value="PKS_PP-bd"/>
</dbReference>
<dbReference type="Pfam" id="PF00550">
    <property type="entry name" value="PP-binding"/>
    <property type="match status" value="1"/>
</dbReference>
<keyword evidence="4" id="KW-0597">Phosphoprotein</keyword>